<evidence type="ECO:0008006" key="3">
    <source>
        <dbReference type="Google" id="ProtNLM"/>
    </source>
</evidence>
<dbReference type="InterPro" id="IPR016181">
    <property type="entry name" value="Acyl_CoA_acyltransferase"/>
</dbReference>
<evidence type="ECO:0000313" key="1">
    <source>
        <dbReference type="EMBL" id="PIZ48369.1"/>
    </source>
</evidence>
<accession>A0A2M7TM99</accession>
<organism evidence="1 2">
    <name type="scientific">Candidatus Woesebacteria bacterium CG_4_10_14_0_2_um_filter_39_14</name>
    <dbReference type="NCBI Taxonomy" id="1975054"/>
    <lineage>
        <taxon>Bacteria</taxon>
        <taxon>Candidatus Woeseibacteriota</taxon>
    </lineage>
</organism>
<dbReference type="Gene3D" id="3.40.630.30">
    <property type="match status" value="1"/>
</dbReference>
<evidence type="ECO:0000313" key="2">
    <source>
        <dbReference type="Proteomes" id="UP000229753"/>
    </source>
</evidence>
<reference evidence="2" key="1">
    <citation type="submission" date="2017-09" db="EMBL/GenBank/DDBJ databases">
        <title>Depth-based differentiation of microbial function through sediment-hosted aquifers and enrichment of novel symbionts in the deep terrestrial subsurface.</title>
        <authorList>
            <person name="Probst A.J."/>
            <person name="Ladd B."/>
            <person name="Jarett J.K."/>
            <person name="Geller-Mcgrath D.E."/>
            <person name="Sieber C.M.K."/>
            <person name="Emerson J.B."/>
            <person name="Anantharaman K."/>
            <person name="Thomas B.C."/>
            <person name="Malmstrom R."/>
            <person name="Stieglmeier M."/>
            <person name="Klingl A."/>
            <person name="Woyke T."/>
            <person name="Ryan C.M."/>
            <person name="Banfield J.F."/>
        </authorList>
    </citation>
    <scope>NUCLEOTIDE SEQUENCE [LARGE SCALE GENOMIC DNA]</scope>
</reference>
<dbReference type="EMBL" id="PFNO01000126">
    <property type="protein sequence ID" value="PIZ48369.1"/>
    <property type="molecule type" value="Genomic_DNA"/>
</dbReference>
<sequence>MRIISLEPEHIDELLELEGKMYWQSEKWKDLWEKEAKERFRVFIKDYLVNFPEGCFGLVENERISGAMFLTKISKLKTIPYLHKFSEYFEPEGSIAYVSFFVVKEGKREEKEAIALELYDYATKVAVDIHCKTIEVVIYSSPIEEAALKGNNYEKLEGQFEWEIYPEKKVTSSIYYNNLLMNSG</sequence>
<protein>
    <recommendedName>
        <fullName evidence="3">N-acetyltransferase domain-containing protein</fullName>
    </recommendedName>
</protein>
<dbReference type="AlphaFoldDB" id="A0A2M7TM99"/>
<gene>
    <name evidence="1" type="ORF">COY29_03935</name>
</gene>
<proteinExistence type="predicted"/>
<comment type="caution">
    <text evidence="1">The sequence shown here is derived from an EMBL/GenBank/DDBJ whole genome shotgun (WGS) entry which is preliminary data.</text>
</comment>
<name>A0A2M7TM99_9BACT</name>
<dbReference type="Proteomes" id="UP000229753">
    <property type="component" value="Unassembled WGS sequence"/>
</dbReference>
<dbReference type="SUPFAM" id="SSF55729">
    <property type="entry name" value="Acyl-CoA N-acyltransferases (Nat)"/>
    <property type="match status" value="1"/>
</dbReference>